<dbReference type="PANTHER" id="PTHR11848">
    <property type="entry name" value="TGF-BETA FAMILY"/>
    <property type="match status" value="1"/>
</dbReference>
<organism evidence="12 13">
    <name type="scientific">Priapulus caudatus</name>
    <name type="common">Priapulid worm</name>
    <dbReference type="NCBI Taxonomy" id="37621"/>
    <lineage>
        <taxon>Eukaryota</taxon>
        <taxon>Metazoa</taxon>
        <taxon>Ecdysozoa</taxon>
        <taxon>Scalidophora</taxon>
        <taxon>Priapulida</taxon>
        <taxon>Priapulimorpha</taxon>
        <taxon>Priapulimorphida</taxon>
        <taxon>Priapulidae</taxon>
        <taxon>Priapulus</taxon>
    </lineage>
</organism>
<gene>
    <name evidence="13" type="primary">LOC106814913</name>
</gene>
<dbReference type="InterPro" id="IPR017948">
    <property type="entry name" value="TGFb_CS"/>
</dbReference>
<dbReference type="InterPro" id="IPR001111">
    <property type="entry name" value="TGF-b_propeptide"/>
</dbReference>
<keyword evidence="12" id="KW-1185">Reference proteome</keyword>
<evidence type="ECO:0000313" key="12">
    <source>
        <dbReference type="Proteomes" id="UP000695022"/>
    </source>
</evidence>
<evidence type="ECO:0000256" key="7">
    <source>
        <dbReference type="ARBA" id="ARBA00023180"/>
    </source>
</evidence>
<dbReference type="InterPro" id="IPR015615">
    <property type="entry name" value="TGF-beta-rel"/>
</dbReference>
<comment type="subcellular location">
    <subcellularLocation>
        <location evidence="1">Secreted</location>
    </subcellularLocation>
</comment>
<evidence type="ECO:0000256" key="8">
    <source>
        <dbReference type="RuleBase" id="RU000354"/>
    </source>
</evidence>
<dbReference type="PROSITE" id="PS51362">
    <property type="entry name" value="TGF_BETA_2"/>
    <property type="match status" value="1"/>
</dbReference>
<reference evidence="13" key="1">
    <citation type="submission" date="2025-08" db="UniProtKB">
        <authorList>
            <consortium name="RefSeq"/>
        </authorList>
    </citation>
    <scope>IDENTIFICATION</scope>
</reference>
<dbReference type="InterPro" id="IPR001839">
    <property type="entry name" value="TGF-b_C"/>
</dbReference>
<feature type="compositionally biased region" description="Basic residues" evidence="9">
    <location>
        <begin position="278"/>
        <end position="302"/>
    </location>
</feature>
<feature type="chain" id="PRO_5046452836" evidence="10">
    <location>
        <begin position="23"/>
        <end position="405"/>
    </location>
</feature>
<dbReference type="Pfam" id="PF00019">
    <property type="entry name" value="TGF_beta"/>
    <property type="match status" value="1"/>
</dbReference>
<evidence type="ECO:0000256" key="10">
    <source>
        <dbReference type="SAM" id="SignalP"/>
    </source>
</evidence>
<protein>
    <submittedName>
        <fullName evidence="13">Bone morphogenetic protein 2-like</fullName>
    </submittedName>
</protein>
<keyword evidence="4 10" id="KW-0732">Signal</keyword>
<feature type="domain" description="TGF-beta family profile" evidence="11">
    <location>
        <begin position="282"/>
        <end position="405"/>
    </location>
</feature>
<evidence type="ECO:0000313" key="13">
    <source>
        <dbReference type="RefSeq" id="XP_014674784.1"/>
    </source>
</evidence>
<name>A0ABM1ERG3_PRICU</name>
<keyword evidence="7" id="KW-0325">Glycoprotein</keyword>
<dbReference type="Gene3D" id="2.10.90.10">
    <property type="entry name" value="Cystine-knot cytokines"/>
    <property type="match status" value="1"/>
</dbReference>
<sequence length="405" mass="45701">MTSSTRILWLLVLLSAVLELCADLLPEASRDAISSLVADELHAPEVTQEYLDNIETRLLQMFGLSRRPRPRSKAAIPEYILQLYQEHLRNPEEAGMFHNTRDGTTHASNTIRSFFAGGDGEASPDGRLSFDVLNIPCDEHLAGSELRVYRQALPAHAGDTRVRVNVYETVQPPPPTSGAADDDDIIERLVDTRLIDVNATGWESFDVSPAVRQWTHRPRDNHGLRVEVTSAHGRRLDAAHPHRQHVRLRRSASSDDAAAWRRHQPFLVAFTDDGRRSFGGRRAKRQTERGRRRNRRKGSHKNNCRRHNLYVDFRDVGWDDWIVAPPGYQAFYCKGDCPFPLADHLNSTNHAIVQTLVNSVSPAAVPRACCVPTDLSPISMLYLDEHEKVVLKNYQDMVVEGCGCR</sequence>
<feature type="signal peptide" evidence="10">
    <location>
        <begin position="1"/>
        <end position="22"/>
    </location>
</feature>
<evidence type="ECO:0000256" key="9">
    <source>
        <dbReference type="SAM" id="MobiDB-lite"/>
    </source>
</evidence>
<dbReference type="PROSITE" id="PS00250">
    <property type="entry name" value="TGF_BETA_1"/>
    <property type="match status" value="1"/>
</dbReference>
<evidence type="ECO:0000256" key="4">
    <source>
        <dbReference type="ARBA" id="ARBA00022729"/>
    </source>
</evidence>
<keyword evidence="6" id="KW-1015">Disulfide bond</keyword>
<keyword evidence="3" id="KW-0964">Secreted</keyword>
<dbReference type="SMART" id="SM00204">
    <property type="entry name" value="TGFB"/>
    <property type="match status" value="1"/>
</dbReference>
<dbReference type="CDD" id="cd13760">
    <property type="entry name" value="TGF_beta_BMP2_like"/>
    <property type="match status" value="1"/>
</dbReference>
<keyword evidence="5 8" id="KW-0339">Growth factor</keyword>
<feature type="region of interest" description="Disordered" evidence="9">
    <location>
        <begin position="277"/>
        <end position="302"/>
    </location>
</feature>
<evidence type="ECO:0000259" key="11">
    <source>
        <dbReference type="PROSITE" id="PS51362"/>
    </source>
</evidence>
<dbReference type="Gene3D" id="2.60.120.970">
    <property type="match status" value="1"/>
</dbReference>
<accession>A0ABM1ERG3</accession>
<comment type="similarity">
    <text evidence="2 8">Belongs to the TGF-beta family.</text>
</comment>
<evidence type="ECO:0000256" key="1">
    <source>
        <dbReference type="ARBA" id="ARBA00004613"/>
    </source>
</evidence>
<proteinExistence type="inferred from homology"/>
<dbReference type="PRINTS" id="PR00669">
    <property type="entry name" value="INHIBINA"/>
</dbReference>
<evidence type="ECO:0000256" key="3">
    <source>
        <dbReference type="ARBA" id="ARBA00022525"/>
    </source>
</evidence>
<dbReference type="Pfam" id="PF00688">
    <property type="entry name" value="TGFb_propeptide"/>
    <property type="match status" value="1"/>
</dbReference>
<dbReference type="SUPFAM" id="SSF57501">
    <property type="entry name" value="Cystine-knot cytokines"/>
    <property type="match status" value="1"/>
</dbReference>
<evidence type="ECO:0000256" key="2">
    <source>
        <dbReference type="ARBA" id="ARBA00006656"/>
    </source>
</evidence>
<evidence type="ECO:0000256" key="5">
    <source>
        <dbReference type="ARBA" id="ARBA00023030"/>
    </source>
</evidence>
<dbReference type="Proteomes" id="UP000695022">
    <property type="component" value="Unplaced"/>
</dbReference>
<dbReference type="PANTHER" id="PTHR11848:SF263">
    <property type="entry name" value="PROTEIN DECAPENTAPLEGIC"/>
    <property type="match status" value="1"/>
</dbReference>
<dbReference type="InterPro" id="IPR029034">
    <property type="entry name" value="Cystine-knot_cytokine"/>
</dbReference>
<dbReference type="RefSeq" id="XP_014674784.1">
    <property type="nucleotide sequence ID" value="XM_014819298.1"/>
</dbReference>
<evidence type="ECO:0000256" key="6">
    <source>
        <dbReference type="ARBA" id="ARBA00023157"/>
    </source>
</evidence>
<dbReference type="GeneID" id="106814913"/>